<protein>
    <submittedName>
        <fullName evidence="1">Uncharacterized protein</fullName>
    </submittedName>
</protein>
<accession>A0A3S1BBU8</accession>
<organism evidence="1 2">
    <name type="scientific">Elysia chlorotica</name>
    <name type="common">Eastern emerald elysia</name>
    <name type="synonym">Sea slug</name>
    <dbReference type="NCBI Taxonomy" id="188477"/>
    <lineage>
        <taxon>Eukaryota</taxon>
        <taxon>Metazoa</taxon>
        <taxon>Spiralia</taxon>
        <taxon>Lophotrochozoa</taxon>
        <taxon>Mollusca</taxon>
        <taxon>Gastropoda</taxon>
        <taxon>Heterobranchia</taxon>
        <taxon>Euthyneura</taxon>
        <taxon>Panpulmonata</taxon>
        <taxon>Sacoglossa</taxon>
        <taxon>Placobranchoidea</taxon>
        <taxon>Plakobranchidae</taxon>
        <taxon>Elysia</taxon>
    </lineage>
</organism>
<comment type="caution">
    <text evidence="1">The sequence shown here is derived from an EMBL/GenBank/DDBJ whole genome shotgun (WGS) entry which is preliminary data.</text>
</comment>
<dbReference type="Proteomes" id="UP000271974">
    <property type="component" value="Unassembled WGS sequence"/>
</dbReference>
<name>A0A3S1BBU8_ELYCH</name>
<gene>
    <name evidence="1" type="ORF">EGW08_012402</name>
</gene>
<evidence type="ECO:0000313" key="1">
    <source>
        <dbReference type="EMBL" id="RUS79838.1"/>
    </source>
</evidence>
<evidence type="ECO:0000313" key="2">
    <source>
        <dbReference type="Proteomes" id="UP000271974"/>
    </source>
</evidence>
<proteinExistence type="predicted"/>
<dbReference type="AlphaFoldDB" id="A0A3S1BBU8"/>
<sequence length="199" mass="22040">MAYRLPPAGTKTVESDHFAFCKVLAKPQPREENTSAPRVGGCLLRPKFVVLPARKSSTEDDGCIQITCRCEDDLGEQFRSGRQCHDIPVLVLKAPQQVIPIPPRDPCCRIPNMRRREVPPREPEVCPPPNAVLEVVEDPFMVTGSIERRGCSEGSLYVNGASEPRCCSTAGPPGRDRQIFHVVPSTRNPQPKNCCKKRA</sequence>
<dbReference type="EMBL" id="RQTK01000425">
    <property type="protein sequence ID" value="RUS79838.1"/>
    <property type="molecule type" value="Genomic_DNA"/>
</dbReference>
<keyword evidence="2" id="KW-1185">Reference proteome</keyword>
<reference evidence="1 2" key="1">
    <citation type="submission" date="2019-01" db="EMBL/GenBank/DDBJ databases">
        <title>A draft genome assembly of the solar-powered sea slug Elysia chlorotica.</title>
        <authorList>
            <person name="Cai H."/>
            <person name="Li Q."/>
            <person name="Fang X."/>
            <person name="Li J."/>
            <person name="Curtis N.E."/>
            <person name="Altenburger A."/>
            <person name="Shibata T."/>
            <person name="Feng M."/>
            <person name="Maeda T."/>
            <person name="Schwartz J.A."/>
            <person name="Shigenobu S."/>
            <person name="Lundholm N."/>
            <person name="Nishiyama T."/>
            <person name="Yang H."/>
            <person name="Hasebe M."/>
            <person name="Li S."/>
            <person name="Pierce S.K."/>
            <person name="Wang J."/>
        </authorList>
    </citation>
    <scope>NUCLEOTIDE SEQUENCE [LARGE SCALE GENOMIC DNA]</scope>
    <source>
        <strain evidence="1">EC2010</strain>
        <tissue evidence="1">Whole organism of an adult</tissue>
    </source>
</reference>